<dbReference type="Gene3D" id="2.40.10.10">
    <property type="entry name" value="Trypsin-like serine proteases"/>
    <property type="match status" value="1"/>
</dbReference>
<feature type="domain" description="Peptidase S1" evidence="3">
    <location>
        <begin position="49"/>
        <end position="180"/>
    </location>
</feature>
<dbReference type="PANTHER" id="PTHR24276">
    <property type="entry name" value="POLYSERASE-RELATED"/>
    <property type="match status" value="1"/>
</dbReference>
<dbReference type="AlphaFoldDB" id="A0A061RID3"/>
<reference evidence="4" key="1">
    <citation type="submission" date="2014-05" db="EMBL/GenBank/DDBJ databases">
        <title>The transcriptome of the halophilic microalga Tetraselmis sp. GSL018 isolated from the Great Salt Lake, Utah.</title>
        <authorList>
            <person name="Jinkerson R.E."/>
            <person name="D'Adamo S."/>
            <person name="Posewitz M.C."/>
        </authorList>
    </citation>
    <scope>NUCLEOTIDE SEQUENCE</scope>
    <source>
        <strain evidence="4">GSL018</strain>
    </source>
</reference>
<evidence type="ECO:0000256" key="2">
    <source>
        <dbReference type="SAM" id="SignalP"/>
    </source>
</evidence>
<dbReference type="SUPFAM" id="SSF50494">
    <property type="entry name" value="Trypsin-like serine proteases"/>
    <property type="match status" value="1"/>
</dbReference>
<feature type="chain" id="PRO_5001610603" description="Peptidase S1 domain-containing protein" evidence="2">
    <location>
        <begin position="23"/>
        <end position="214"/>
    </location>
</feature>
<sequence>MMLGIAKLYLCAACVALHTSLATSFKLNITEAELDEIAEDDPLGLSRYPYYASLRTSTSYTGRGTHVCGGALIAPAHVVAAASCLIEKVVFNPVVHLGRAYSVASEQETNQQFAEVIPASKVHFPPGAALGNRSLNTPGAPSVLDLVLIELSRPSQYPPIQMPRSRMELARSRHLRSLGWAPAGRPPLGFFTDVSAVDVAPARSPGGPLWATQK</sequence>
<dbReference type="PANTHER" id="PTHR24276:SF98">
    <property type="entry name" value="FI18310P1-RELATED"/>
    <property type="match status" value="1"/>
</dbReference>
<dbReference type="InterPro" id="IPR043504">
    <property type="entry name" value="Peptidase_S1_PA_chymotrypsin"/>
</dbReference>
<organism evidence="4">
    <name type="scientific">Tetraselmis sp. GSL018</name>
    <dbReference type="NCBI Taxonomy" id="582737"/>
    <lineage>
        <taxon>Eukaryota</taxon>
        <taxon>Viridiplantae</taxon>
        <taxon>Chlorophyta</taxon>
        <taxon>core chlorophytes</taxon>
        <taxon>Chlorodendrophyceae</taxon>
        <taxon>Chlorodendrales</taxon>
        <taxon>Chlorodendraceae</taxon>
        <taxon>Tetraselmis</taxon>
    </lineage>
</organism>
<name>A0A061RID3_9CHLO</name>
<dbReference type="GO" id="GO:0004252">
    <property type="term" value="F:serine-type endopeptidase activity"/>
    <property type="evidence" value="ECO:0007669"/>
    <property type="project" value="InterPro"/>
</dbReference>
<keyword evidence="2" id="KW-0732">Signal</keyword>
<dbReference type="GO" id="GO:0006508">
    <property type="term" value="P:proteolysis"/>
    <property type="evidence" value="ECO:0007669"/>
    <property type="project" value="InterPro"/>
</dbReference>
<dbReference type="InterPro" id="IPR050430">
    <property type="entry name" value="Peptidase_S1"/>
</dbReference>
<keyword evidence="1" id="KW-1015">Disulfide bond</keyword>
<protein>
    <recommendedName>
        <fullName evidence="3">Peptidase S1 domain-containing protein</fullName>
    </recommendedName>
</protein>
<dbReference type="InterPro" id="IPR001254">
    <property type="entry name" value="Trypsin_dom"/>
</dbReference>
<proteinExistence type="predicted"/>
<dbReference type="Pfam" id="PF00089">
    <property type="entry name" value="Trypsin"/>
    <property type="match status" value="1"/>
</dbReference>
<evidence type="ECO:0000256" key="1">
    <source>
        <dbReference type="ARBA" id="ARBA00023157"/>
    </source>
</evidence>
<dbReference type="EMBL" id="GBEZ01015768">
    <property type="protein sequence ID" value="JAC70420.1"/>
    <property type="molecule type" value="Transcribed_RNA"/>
</dbReference>
<evidence type="ECO:0000313" key="4">
    <source>
        <dbReference type="EMBL" id="JAC70420.1"/>
    </source>
</evidence>
<gene>
    <name evidence="4" type="ORF">TSPGSL018_4171</name>
</gene>
<dbReference type="InterPro" id="IPR009003">
    <property type="entry name" value="Peptidase_S1_PA"/>
</dbReference>
<accession>A0A061RID3</accession>
<evidence type="ECO:0000259" key="3">
    <source>
        <dbReference type="Pfam" id="PF00089"/>
    </source>
</evidence>
<feature type="signal peptide" evidence="2">
    <location>
        <begin position="1"/>
        <end position="22"/>
    </location>
</feature>
<feature type="non-terminal residue" evidence="4">
    <location>
        <position position="214"/>
    </location>
</feature>